<dbReference type="PROSITE" id="PS50076">
    <property type="entry name" value="DNAJ_2"/>
    <property type="match status" value="1"/>
</dbReference>
<evidence type="ECO:0000313" key="5">
    <source>
        <dbReference type="EMBL" id="PVZ98636.1"/>
    </source>
</evidence>
<dbReference type="SUPFAM" id="SSF46565">
    <property type="entry name" value="Chaperone J-domain"/>
    <property type="match status" value="1"/>
</dbReference>
<dbReference type="InterPro" id="IPR036869">
    <property type="entry name" value="J_dom_sf"/>
</dbReference>
<dbReference type="PROSITE" id="PS50157">
    <property type="entry name" value="ZINC_FINGER_C2H2_2"/>
    <property type="match status" value="1"/>
</dbReference>
<evidence type="ECO:0008006" key="7">
    <source>
        <dbReference type="Google" id="ProtNLM"/>
    </source>
</evidence>
<gene>
    <name evidence="5" type="ORF">BB558_005348</name>
</gene>
<evidence type="ECO:0000259" key="4">
    <source>
        <dbReference type="PROSITE" id="PS50157"/>
    </source>
</evidence>
<dbReference type="GO" id="GO:0005737">
    <property type="term" value="C:cytoplasm"/>
    <property type="evidence" value="ECO:0007669"/>
    <property type="project" value="TreeGrafter"/>
</dbReference>
<dbReference type="Pfam" id="PF00226">
    <property type="entry name" value="DnaJ"/>
    <property type="match status" value="1"/>
</dbReference>
<dbReference type="PANTHER" id="PTHR44029">
    <property type="entry name" value="DNAJ HOMOLOG SUBFAMILY C MEMBER 21"/>
    <property type="match status" value="1"/>
</dbReference>
<feature type="domain" description="J" evidence="3">
    <location>
        <begin position="214"/>
        <end position="280"/>
    </location>
</feature>
<proteinExistence type="predicted"/>
<protein>
    <recommendedName>
        <fullName evidence="7">J domain-containing protein</fullName>
    </recommendedName>
</protein>
<dbReference type="InterPro" id="IPR018253">
    <property type="entry name" value="DnaJ_domain_CS"/>
</dbReference>
<keyword evidence="1" id="KW-0479">Metal-binding</keyword>
<feature type="compositionally biased region" description="Basic and acidic residues" evidence="2">
    <location>
        <begin position="573"/>
        <end position="585"/>
    </location>
</feature>
<dbReference type="AlphaFoldDB" id="A0A2U1J0P0"/>
<feature type="domain" description="C2H2-type" evidence="4">
    <location>
        <begin position="714"/>
        <end position="739"/>
    </location>
</feature>
<dbReference type="InterPro" id="IPR001623">
    <property type="entry name" value="DnaJ_domain"/>
</dbReference>
<dbReference type="PROSITE" id="PS00636">
    <property type="entry name" value="DNAJ_1"/>
    <property type="match status" value="1"/>
</dbReference>
<keyword evidence="6" id="KW-1185">Reference proteome</keyword>
<dbReference type="PANTHER" id="PTHR44029:SF1">
    <property type="entry name" value="DNAJ HOMOLOG SUBFAMILY C MEMBER 21"/>
    <property type="match status" value="1"/>
</dbReference>
<evidence type="ECO:0000313" key="6">
    <source>
        <dbReference type="Proteomes" id="UP000245591"/>
    </source>
</evidence>
<dbReference type="InterPro" id="IPR054076">
    <property type="entry name" value="ZUO1-like_ZHD"/>
</dbReference>
<accession>A0A2U1J0P0</accession>
<dbReference type="GO" id="GO:0008270">
    <property type="term" value="F:zinc ion binding"/>
    <property type="evidence" value="ECO:0007669"/>
    <property type="project" value="UniProtKB-KW"/>
</dbReference>
<feature type="region of interest" description="Disordered" evidence="2">
    <location>
        <begin position="573"/>
        <end position="593"/>
    </location>
</feature>
<name>A0A2U1J0P0_SMIAN</name>
<dbReference type="SMART" id="SM00271">
    <property type="entry name" value="DnaJ"/>
    <property type="match status" value="1"/>
</dbReference>
<dbReference type="PROSITE" id="PS00028">
    <property type="entry name" value="ZINC_FINGER_C2H2_1"/>
    <property type="match status" value="1"/>
</dbReference>
<comment type="caution">
    <text evidence="5">The sequence shown here is derived from an EMBL/GenBank/DDBJ whole genome shotgun (WGS) entry which is preliminary data.</text>
</comment>
<dbReference type="CDD" id="cd06257">
    <property type="entry name" value="DnaJ"/>
    <property type="match status" value="1"/>
</dbReference>
<dbReference type="Gene3D" id="1.10.287.110">
    <property type="entry name" value="DnaJ domain"/>
    <property type="match status" value="1"/>
</dbReference>
<feature type="region of interest" description="Disordered" evidence="2">
    <location>
        <begin position="536"/>
        <end position="556"/>
    </location>
</feature>
<dbReference type="InterPro" id="IPR013087">
    <property type="entry name" value="Znf_C2H2_type"/>
</dbReference>
<dbReference type="Pfam" id="PF21884">
    <property type="entry name" value="ZUO1-like_ZHD"/>
    <property type="match status" value="1"/>
</dbReference>
<sequence length="767" mass="88325">MSLHSKIKSFRNITTNTLPKTSRSKRIIIESDPESPIDEISNYTHTVTSQPDFLFLDEKPQTLFKNDFDSDSTESQPIITSISKSKDIDDYITGFDKRTKPQKREKQEHIELVQDVVSASNDIIGIASSEDGLGLFTESDSSVVQKDTHCEGDVYDTGSQELSPLLGFVDLRTEADAKNYVEHSKEYKGRKWYGKNRGKFMKKAKSEIKDESSTNRVSLSYSNNSTNDEIKKSYRSLALKWHPDKNKDNVEESNKKFAEIKEAYETLMDPHERSWYDSHREQILRGDDFAQEGQFPSGDYVGTSVSTILKYFSISVFSKFDDSKGGFYSVYRELFDKLRDEEISAISNNNLYVESEELSILYNLSFGDSTADFDPLFVGETMNNEKGKKKRVGTELNTLKGFYNYWMSFDTYKSFSWCEKYRLPDAPNRQIKRLMEKENKALRDSAKREYVDSIQNLASWLKKRDPRYLSHCNLVKKRQEEAAKQREDEITKKKKDMVANAQNFMRQEWQQVDYTNLLDEHIPEYEGLYNKTNTNLNGNDNVATSNQQKNEEHDQTLPELECLKITTIAKNTGRESVDDSDESFKTPEMSPVQLSPLKTDDFVSQLSEKDKYDSFDEDMISNLNLDDVGSDMNIISDGKNIPREKKGKSKKNKVLRFSLNSDEEVEVNKPQENLEYVQDSKDVVEDLVEIKSLDTGSNVQRNKKDKKKKKSDVLKCNVCNKEFGSRNQLFSHIKDTGHALASDVPKHIVQQIIDSRTEKSKKGTKKK</sequence>
<evidence type="ECO:0000256" key="1">
    <source>
        <dbReference type="PROSITE-ProRule" id="PRU00042"/>
    </source>
</evidence>
<keyword evidence="1" id="KW-0863">Zinc-finger</keyword>
<evidence type="ECO:0000259" key="3">
    <source>
        <dbReference type="PROSITE" id="PS50076"/>
    </source>
</evidence>
<evidence type="ECO:0000256" key="2">
    <source>
        <dbReference type="SAM" id="MobiDB-lite"/>
    </source>
</evidence>
<dbReference type="Proteomes" id="UP000245591">
    <property type="component" value="Unassembled WGS sequence"/>
</dbReference>
<dbReference type="InterPro" id="IPR051964">
    <property type="entry name" value="Chaperone_stress_response"/>
</dbReference>
<dbReference type="EMBL" id="MBFU01000526">
    <property type="protein sequence ID" value="PVZ98636.1"/>
    <property type="molecule type" value="Genomic_DNA"/>
</dbReference>
<reference evidence="5 6" key="1">
    <citation type="journal article" date="2018" name="MBio">
        <title>Comparative Genomics Reveals the Core Gene Toolbox for the Fungus-Insect Symbiosis.</title>
        <authorList>
            <person name="Wang Y."/>
            <person name="Stata M."/>
            <person name="Wang W."/>
            <person name="Stajich J.E."/>
            <person name="White M.M."/>
            <person name="Moncalvo J.M."/>
        </authorList>
    </citation>
    <scope>NUCLEOTIDE SEQUENCE [LARGE SCALE GENOMIC DNA]</scope>
    <source>
        <strain evidence="5 6">AUS-126-30</strain>
    </source>
</reference>
<keyword evidence="1" id="KW-0862">Zinc</keyword>
<organism evidence="5 6">
    <name type="scientific">Smittium angustum</name>
    <dbReference type="NCBI Taxonomy" id="133377"/>
    <lineage>
        <taxon>Eukaryota</taxon>
        <taxon>Fungi</taxon>
        <taxon>Fungi incertae sedis</taxon>
        <taxon>Zoopagomycota</taxon>
        <taxon>Kickxellomycotina</taxon>
        <taxon>Harpellomycetes</taxon>
        <taxon>Harpellales</taxon>
        <taxon>Legeriomycetaceae</taxon>
        <taxon>Smittium</taxon>
    </lineage>
</organism>
<dbReference type="PRINTS" id="PR00625">
    <property type="entry name" value="JDOMAIN"/>
</dbReference>